<keyword evidence="1" id="KW-0805">Transcription regulation</keyword>
<dbReference type="InterPro" id="IPR018060">
    <property type="entry name" value="HTH_AraC"/>
</dbReference>
<dbReference type="Gene3D" id="3.40.50.2300">
    <property type="match status" value="1"/>
</dbReference>
<name>A0A0D5NQR0_9BACL</name>
<evidence type="ECO:0000256" key="1">
    <source>
        <dbReference type="ARBA" id="ARBA00023015"/>
    </source>
</evidence>
<dbReference type="OrthoDB" id="342399at2"/>
<dbReference type="SMART" id="SM00448">
    <property type="entry name" value="REC"/>
    <property type="match status" value="1"/>
</dbReference>
<dbReference type="PATRIC" id="fig|1126833.4.peg.5647"/>
<dbReference type="AlphaFoldDB" id="A0A0D5NQR0"/>
<dbReference type="SUPFAM" id="SSF52172">
    <property type="entry name" value="CheY-like"/>
    <property type="match status" value="1"/>
</dbReference>
<dbReference type="KEGG" id="pbj:VN24_25690"/>
<proteinExistence type="predicted"/>
<dbReference type="GO" id="GO:0000160">
    <property type="term" value="P:phosphorelay signal transduction system"/>
    <property type="evidence" value="ECO:0007669"/>
    <property type="project" value="InterPro"/>
</dbReference>
<evidence type="ECO:0000256" key="4">
    <source>
        <dbReference type="PROSITE-ProRule" id="PRU00169"/>
    </source>
</evidence>
<dbReference type="InterPro" id="IPR009057">
    <property type="entry name" value="Homeodomain-like_sf"/>
</dbReference>
<evidence type="ECO:0000259" key="5">
    <source>
        <dbReference type="PROSITE" id="PS01124"/>
    </source>
</evidence>
<feature type="domain" description="HTH araC/xylS-type" evidence="5">
    <location>
        <begin position="420"/>
        <end position="518"/>
    </location>
</feature>
<feature type="domain" description="Response regulatory" evidence="6">
    <location>
        <begin position="4"/>
        <end position="121"/>
    </location>
</feature>
<dbReference type="SMART" id="SM00342">
    <property type="entry name" value="HTH_ARAC"/>
    <property type="match status" value="1"/>
</dbReference>
<keyword evidence="2" id="KW-0238">DNA-binding</keyword>
<dbReference type="Pfam" id="PF00072">
    <property type="entry name" value="Response_reg"/>
    <property type="match status" value="1"/>
</dbReference>
<dbReference type="PRINTS" id="PR00032">
    <property type="entry name" value="HTHARAC"/>
</dbReference>
<reference evidence="8" key="2">
    <citation type="submission" date="2015-03" db="EMBL/GenBank/DDBJ databases">
        <title>Genome sequence of Paenibacillus beijingensis strain DSM 24997T.</title>
        <authorList>
            <person name="Kwak Y."/>
            <person name="Shin J.-H."/>
        </authorList>
    </citation>
    <scope>NUCLEOTIDE SEQUENCE [LARGE SCALE GENOMIC DNA]</scope>
    <source>
        <strain evidence="8">DSM 24997</strain>
    </source>
</reference>
<keyword evidence="4" id="KW-0597">Phosphoprotein</keyword>
<organism evidence="7 8">
    <name type="scientific">Paenibacillus beijingensis</name>
    <dbReference type="NCBI Taxonomy" id="1126833"/>
    <lineage>
        <taxon>Bacteria</taxon>
        <taxon>Bacillati</taxon>
        <taxon>Bacillota</taxon>
        <taxon>Bacilli</taxon>
        <taxon>Bacillales</taxon>
        <taxon>Paenibacillaceae</taxon>
        <taxon>Paenibacillus</taxon>
    </lineage>
</organism>
<reference evidence="7 8" key="1">
    <citation type="journal article" date="2015" name="J. Biotechnol.">
        <title>Complete genome sequence of Paenibacillus beijingensis 7188(T) (=DSM 24997(T)), a novel rhizobacterium from jujube garden soil.</title>
        <authorList>
            <person name="Kwak Y."/>
            <person name="Shin J.H."/>
        </authorList>
    </citation>
    <scope>NUCLEOTIDE SEQUENCE [LARGE SCALE GENOMIC DNA]</scope>
    <source>
        <strain evidence="7 8">DSM 24997</strain>
    </source>
</reference>
<dbReference type="GO" id="GO:0003700">
    <property type="term" value="F:DNA-binding transcription factor activity"/>
    <property type="evidence" value="ECO:0007669"/>
    <property type="project" value="InterPro"/>
</dbReference>
<dbReference type="HOGENOM" id="CLU_000445_5_0_9"/>
<dbReference type="STRING" id="1126833.VN24_25690"/>
<evidence type="ECO:0008006" key="9">
    <source>
        <dbReference type="Google" id="ProtNLM"/>
    </source>
</evidence>
<sequence>MKYSVLIVDDEPVIRNGISAFIDWEKVGLTVEDHYANGMEALEALKNRSFDILITDIKMPRLNGIELMKQALELCPWLKVILISSYSDFEYVKEGLKLGAVDYLLKLTLQKEDLLAVLRRCITLLEDERREDSERTISRQGLLYKERKQVEQQIKRLIVQEQTPLASTDWAPAWLAKCYACVYLMLDGAEEWIENHGYLHVQLLLEEIQEQFYVQMQEGTALQVSESSLFLLIPGACDEAEARINEWKRMLETEWEVSTSVGFVVKQGTGSILKGYEDSLSACNRRFFEGLGGLYRIDESGSDREKTSADKEAQHDWAPFFDMIRNGDPVSSAVEFALERWKSRFLNTEEVQQEALSLLTTVYQLHEESEPLPPELRDQLLKVETLEQLAATMIEQLEEMMEKSFTLKLSDQGYDGQLITKALDYIAAHYTENLSLQSVADIVHLSKSYFSLYFKKLTGRNFIDYLIELRIREAKRLLAQNESRIYDIAKAAGFKDVKYFSKVFKKMTGLTPLEYREKHQAAPRHAV</sequence>
<dbReference type="InterPro" id="IPR020449">
    <property type="entry name" value="Tscrpt_reg_AraC-type_HTH"/>
</dbReference>
<dbReference type="PROSITE" id="PS01124">
    <property type="entry name" value="HTH_ARAC_FAMILY_2"/>
    <property type="match status" value="1"/>
</dbReference>
<accession>A0A0D5NQR0</accession>
<evidence type="ECO:0000313" key="8">
    <source>
        <dbReference type="Proteomes" id="UP000032633"/>
    </source>
</evidence>
<keyword evidence="3" id="KW-0804">Transcription</keyword>
<evidence type="ECO:0000256" key="3">
    <source>
        <dbReference type="ARBA" id="ARBA00023163"/>
    </source>
</evidence>
<dbReference type="GO" id="GO:0043565">
    <property type="term" value="F:sequence-specific DNA binding"/>
    <property type="evidence" value="ECO:0007669"/>
    <property type="project" value="InterPro"/>
</dbReference>
<keyword evidence="8" id="KW-1185">Reference proteome</keyword>
<evidence type="ECO:0000256" key="2">
    <source>
        <dbReference type="ARBA" id="ARBA00023125"/>
    </source>
</evidence>
<dbReference type="InterPro" id="IPR011006">
    <property type="entry name" value="CheY-like_superfamily"/>
</dbReference>
<evidence type="ECO:0000259" key="6">
    <source>
        <dbReference type="PROSITE" id="PS50110"/>
    </source>
</evidence>
<dbReference type="PROSITE" id="PS50110">
    <property type="entry name" value="RESPONSE_REGULATORY"/>
    <property type="match status" value="1"/>
</dbReference>
<dbReference type="SUPFAM" id="SSF46689">
    <property type="entry name" value="Homeodomain-like"/>
    <property type="match status" value="2"/>
</dbReference>
<protein>
    <recommendedName>
        <fullName evidence="9">AraC family transcriptional regulator</fullName>
    </recommendedName>
</protein>
<dbReference type="EMBL" id="CP011058">
    <property type="protein sequence ID" value="AJY77332.1"/>
    <property type="molecule type" value="Genomic_DNA"/>
</dbReference>
<dbReference type="PANTHER" id="PTHR43280">
    <property type="entry name" value="ARAC-FAMILY TRANSCRIPTIONAL REGULATOR"/>
    <property type="match status" value="1"/>
</dbReference>
<dbReference type="Pfam" id="PF12833">
    <property type="entry name" value="HTH_18"/>
    <property type="match status" value="1"/>
</dbReference>
<feature type="modified residue" description="4-aspartylphosphate" evidence="4">
    <location>
        <position position="56"/>
    </location>
</feature>
<evidence type="ECO:0000313" key="7">
    <source>
        <dbReference type="EMBL" id="AJY77332.1"/>
    </source>
</evidence>
<dbReference type="PANTHER" id="PTHR43280:SF28">
    <property type="entry name" value="HTH-TYPE TRANSCRIPTIONAL ACTIVATOR RHAS"/>
    <property type="match status" value="1"/>
</dbReference>
<dbReference type="InterPro" id="IPR001789">
    <property type="entry name" value="Sig_transdc_resp-reg_receiver"/>
</dbReference>
<dbReference type="CDD" id="cd17536">
    <property type="entry name" value="REC_YesN-like"/>
    <property type="match status" value="1"/>
</dbReference>
<gene>
    <name evidence="7" type="ORF">VN24_25690</name>
</gene>
<dbReference type="Gene3D" id="1.10.10.60">
    <property type="entry name" value="Homeodomain-like"/>
    <property type="match status" value="2"/>
</dbReference>
<dbReference type="Proteomes" id="UP000032633">
    <property type="component" value="Chromosome"/>
</dbReference>
<dbReference type="RefSeq" id="WP_045672757.1">
    <property type="nucleotide sequence ID" value="NZ_CP011058.1"/>
</dbReference>